<dbReference type="Proteomes" id="UP000694240">
    <property type="component" value="Chromosome 6"/>
</dbReference>
<accession>A0A8T2C257</accession>
<dbReference type="Pfam" id="PF03004">
    <property type="entry name" value="Transposase_24"/>
    <property type="match status" value="1"/>
</dbReference>
<organism evidence="2 3">
    <name type="scientific">Arabidopsis thaliana x Arabidopsis arenosa</name>
    <dbReference type="NCBI Taxonomy" id="1240361"/>
    <lineage>
        <taxon>Eukaryota</taxon>
        <taxon>Viridiplantae</taxon>
        <taxon>Streptophyta</taxon>
        <taxon>Embryophyta</taxon>
        <taxon>Tracheophyta</taxon>
        <taxon>Spermatophyta</taxon>
        <taxon>Magnoliopsida</taxon>
        <taxon>eudicotyledons</taxon>
        <taxon>Gunneridae</taxon>
        <taxon>Pentapetalae</taxon>
        <taxon>rosids</taxon>
        <taxon>malvids</taxon>
        <taxon>Brassicales</taxon>
        <taxon>Brassicaceae</taxon>
        <taxon>Camelineae</taxon>
        <taxon>Arabidopsis</taxon>
    </lineage>
</organism>
<reference evidence="2 3" key="1">
    <citation type="submission" date="2020-12" db="EMBL/GenBank/DDBJ databases">
        <title>Concerted genomic and epigenomic changes stabilize Arabidopsis allopolyploids.</title>
        <authorList>
            <person name="Chen Z."/>
        </authorList>
    </citation>
    <scope>NUCLEOTIDE SEQUENCE [LARGE SCALE GENOMIC DNA]</scope>
    <source>
        <strain evidence="2">Allo738</strain>
        <tissue evidence="2">Leaf</tissue>
    </source>
</reference>
<feature type="compositionally biased region" description="Pro residues" evidence="1">
    <location>
        <begin position="124"/>
        <end position="142"/>
    </location>
</feature>
<dbReference type="InterPro" id="IPR004252">
    <property type="entry name" value="Probable_transposase_24"/>
</dbReference>
<gene>
    <name evidence="2" type="ORF">ISN45_Aa01g029170</name>
</gene>
<evidence type="ECO:0000313" key="3">
    <source>
        <dbReference type="Proteomes" id="UP000694240"/>
    </source>
</evidence>
<feature type="compositionally biased region" description="Low complexity" evidence="1">
    <location>
        <begin position="35"/>
        <end position="72"/>
    </location>
</feature>
<feature type="compositionally biased region" description="Polar residues" evidence="1">
    <location>
        <begin position="532"/>
        <end position="547"/>
    </location>
</feature>
<feature type="region of interest" description="Disordered" evidence="1">
    <location>
        <begin position="525"/>
        <end position="569"/>
    </location>
</feature>
<feature type="compositionally biased region" description="Low complexity" evidence="1">
    <location>
        <begin position="92"/>
        <end position="112"/>
    </location>
</feature>
<feature type="region of interest" description="Disordered" evidence="1">
    <location>
        <begin position="394"/>
        <end position="413"/>
    </location>
</feature>
<keyword evidence="3" id="KW-1185">Reference proteome</keyword>
<feature type="region of interest" description="Disordered" evidence="1">
    <location>
        <begin position="1"/>
        <end position="151"/>
    </location>
</feature>
<name>A0A8T2C257_9BRAS</name>
<dbReference type="AlphaFoldDB" id="A0A8T2C257"/>
<comment type="caution">
    <text evidence="2">The sequence shown here is derived from an EMBL/GenBank/DDBJ whole genome shotgun (WGS) entry which is preliminary data.</text>
</comment>
<evidence type="ECO:0000313" key="2">
    <source>
        <dbReference type="EMBL" id="KAG7594138.1"/>
    </source>
</evidence>
<dbReference type="EMBL" id="JAEFBK010000006">
    <property type="protein sequence ID" value="KAG7594138.1"/>
    <property type="molecule type" value="Genomic_DNA"/>
</dbReference>
<protein>
    <submittedName>
        <fullName evidence="2">Putative transposase Ptta/En/Spm plant</fullName>
    </submittedName>
</protein>
<proteinExistence type="predicted"/>
<evidence type="ECO:0000256" key="1">
    <source>
        <dbReference type="SAM" id="MobiDB-lite"/>
    </source>
</evidence>
<feature type="compositionally biased region" description="Low complexity" evidence="1">
    <location>
        <begin position="550"/>
        <end position="563"/>
    </location>
</feature>
<sequence length="569" mass="62462">MAPKGKSSRGRGGGQNTRATAAGEGETSRRGGGETSSRGGHQTSSRGGGQTSSRGGHQTSSRGGGQTSSRGGVNRPVASRPRTYVGQRPPLTTSGVGTSSNSSNPSATQSATHSHATHPLGRQSPPPQPQHQPQQPLPPLQPLPEDDANLQGLPEQQNQLHGEEEDDEENADPAGDYEDMLDRLLALPGRENLPLLSRHPIPGVKTLWFNRHKGVLSRAISTIFRRKFDGPYYSWKVTPINIQERYFRTFARQFNWDSGITGLVRAGFLVIAKKRMKGIVSQVKKTGVQPIWIRKTLWAEMQEFWKTADAIERSENASQCRNSDRGGLGVHKHLAGQKSFIQVHQEMEEELGRPVSLGEVFMRTHTRADGSFVDQKSEQVAEAYTKTLEERLAELEEEDQDTTEISSEHSQHPRELSIDEMNDIFLKCTHTDDQGNPYGLGSLVETLHKGKRKESYASSSSTVTVVELQEQLRRKISDQDAENARRDAEHRTSQARITSLEKLILFMKDKDPDLAAFMSSSPLQQPPVIIPPSTQTGTLPDTTTAAVQPTGLTTGTTPTSPLSNTASNH</sequence>